<reference evidence="9" key="1">
    <citation type="journal article" date="2020" name="Fungal Divers.">
        <title>Resolving the Mortierellaceae phylogeny through synthesis of multi-gene phylogenetics and phylogenomics.</title>
        <authorList>
            <person name="Vandepol N."/>
            <person name="Liber J."/>
            <person name="Desiro A."/>
            <person name="Na H."/>
            <person name="Kennedy M."/>
            <person name="Barry K."/>
            <person name="Grigoriev I.V."/>
            <person name="Miller A.N."/>
            <person name="O'Donnell K."/>
            <person name="Stajich J.E."/>
            <person name="Bonito G."/>
        </authorList>
    </citation>
    <scope>NUCLEOTIDE SEQUENCE</scope>
    <source>
        <strain evidence="9">NVP60</strain>
    </source>
</reference>
<dbReference type="EMBL" id="JAAAIN010000194">
    <property type="protein sequence ID" value="KAG0318388.1"/>
    <property type="molecule type" value="Genomic_DNA"/>
</dbReference>
<feature type="compositionally biased region" description="Low complexity" evidence="7">
    <location>
        <begin position="461"/>
        <end position="472"/>
    </location>
</feature>
<dbReference type="Gene3D" id="1.10.510.10">
    <property type="entry name" value="Transferase(Phosphotransferase) domain 1"/>
    <property type="match status" value="2"/>
</dbReference>
<dbReference type="Proteomes" id="UP000823405">
    <property type="component" value="Unassembled WGS sequence"/>
</dbReference>
<dbReference type="AlphaFoldDB" id="A0A9P6REH7"/>
<accession>A0A9P6REH7</accession>
<dbReference type="GO" id="GO:0004674">
    <property type="term" value="F:protein serine/threonine kinase activity"/>
    <property type="evidence" value="ECO:0007669"/>
    <property type="project" value="UniProtKB-KW"/>
</dbReference>
<keyword evidence="4" id="KW-0547">Nucleotide-binding</keyword>
<evidence type="ECO:0000313" key="10">
    <source>
        <dbReference type="Proteomes" id="UP000823405"/>
    </source>
</evidence>
<evidence type="ECO:0000256" key="3">
    <source>
        <dbReference type="ARBA" id="ARBA00022679"/>
    </source>
</evidence>
<dbReference type="PANTHER" id="PTHR44167:SF23">
    <property type="entry name" value="CDC7 KINASE, ISOFORM A-RELATED"/>
    <property type="match status" value="1"/>
</dbReference>
<feature type="compositionally biased region" description="Acidic residues" evidence="7">
    <location>
        <begin position="180"/>
        <end position="196"/>
    </location>
</feature>
<organism evidence="9 10">
    <name type="scientific">Linnemannia gamsii</name>
    <dbReference type="NCBI Taxonomy" id="64522"/>
    <lineage>
        <taxon>Eukaryota</taxon>
        <taxon>Fungi</taxon>
        <taxon>Fungi incertae sedis</taxon>
        <taxon>Mucoromycota</taxon>
        <taxon>Mortierellomycotina</taxon>
        <taxon>Mortierellomycetes</taxon>
        <taxon>Mortierellales</taxon>
        <taxon>Mortierellaceae</taxon>
        <taxon>Linnemannia</taxon>
    </lineage>
</organism>
<dbReference type="EC" id="2.7.11.1" evidence="1"/>
<feature type="compositionally biased region" description="Basic and acidic residues" evidence="7">
    <location>
        <begin position="122"/>
        <end position="145"/>
    </location>
</feature>
<dbReference type="PROSITE" id="PS50011">
    <property type="entry name" value="PROTEIN_KINASE_DOM"/>
    <property type="match status" value="1"/>
</dbReference>
<comment type="caution">
    <text evidence="9">The sequence shown here is derived from an EMBL/GenBank/DDBJ whole genome shotgun (WGS) entry which is preliminary data.</text>
</comment>
<dbReference type="PANTHER" id="PTHR44167">
    <property type="entry name" value="OVARIAN-SPECIFIC SERINE/THREONINE-PROTEIN KINASE LOK-RELATED"/>
    <property type="match status" value="1"/>
</dbReference>
<feature type="region of interest" description="Disordered" evidence="7">
    <location>
        <begin position="1"/>
        <end position="196"/>
    </location>
</feature>
<dbReference type="InterPro" id="IPR000719">
    <property type="entry name" value="Prot_kinase_dom"/>
</dbReference>
<keyword evidence="2" id="KW-0723">Serine/threonine-protein kinase</keyword>
<evidence type="ECO:0000256" key="4">
    <source>
        <dbReference type="ARBA" id="ARBA00022741"/>
    </source>
</evidence>
<feature type="region of interest" description="Disordered" evidence="7">
    <location>
        <begin position="749"/>
        <end position="792"/>
    </location>
</feature>
<dbReference type="OrthoDB" id="10020333at2759"/>
<evidence type="ECO:0000256" key="7">
    <source>
        <dbReference type="SAM" id="MobiDB-lite"/>
    </source>
</evidence>
<evidence type="ECO:0000256" key="1">
    <source>
        <dbReference type="ARBA" id="ARBA00012513"/>
    </source>
</evidence>
<dbReference type="SUPFAM" id="SSF56112">
    <property type="entry name" value="Protein kinase-like (PK-like)"/>
    <property type="match status" value="1"/>
</dbReference>
<keyword evidence="3" id="KW-0808">Transferase</keyword>
<evidence type="ECO:0000256" key="2">
    <source>
        <dbReference type="ARBA" id="ARBA00022527"/>
    </source>
</evidence>
<dbReference type="GO" id="GO:0005634">
    <property type="term" value="C:nucleus"/>
    <property type="evidence" value="ECO:0007669"/>
    <property type="project" value="TreeGrafter"/>
</dbReference>
<sequence>MADSKRKLRNTTDGHHSSPQKHRRISQDKEQHTPPPEPQSPSQSQEQQVEAQDKHDQLQGVVSDESRTDTEAATVPSQSQPDQNGYQESKEGSQTTSASKQKESNDNATSRESSATPQTPLREGDSIKEISLDGREGGEQSDGSRTKLNPSEDAINAEGNWDDHHRRKRARTNDKAEGDGIQDDDEDSAPEEDEENQVVPEYVLREMQAFEQGFNGLQGKFKLLDKIGAGTFSSVYKAIDLEHDQYDNAAWDYEMEKIPGADVSDDRSTTTKLSDSEGGKVVALKRIYVTSSPDRIQNEIAILHDLSGHKNVVPLITAFRFMDQVIVVLPYFEHRDFREYYKSLPMDGIRCYFRALLKALMHVHASGIIHRDVKPSNFLYDVQRKTGMLVDFGLAQRQEGSRKTYRESKSRPSSSRTSAADRASSSASVVSSTARPSTSTSAATAHTRTPIPSATAGARASTPIPTVPTTSTAGVTTTITAASTAQSVLAQWPGTTRRDKENNAPVNARSMLESRATPRTAYTPTAAVGTPMNSTVTSYVSRSTVPTPAHTQLHAARHTTTTQDFAATLQNPFQRQRPGTHVASASTTVSNNPSPGPGHATHGRPKPSPFAPHSEISPTPPIGAAPKATRTLGFDKKDPRPVIRVNRAGTRGFRAPEILFRHVQQTVALDIWSVGVILLCFLSGRFPFFNSDDDLEALLEIAVVFGQREMAAVAATFTSKVDLQIRSSTYKQAAFPEPDNRRRLNNDLLTRGQDRQGDPATTVSSTTSATQPDGEVTSTNPDSKSHTSSATKNTGKLTLIEIESAYIKSLNITGTEKEEDFMEAIDLLDKLMALDPTKRITARQALKHRFLAEDKP</sequence>
<feature type="compositionally biased region" description="Polar residues" evidence="7">
    <location>
        <begin position="583"/>
        <end position="593"/>
    </location>
</feature>
<dbReference type="InterPro" id="IPR008271">
    <property type="entry name" value="Ser/Thr_kinase_AS"/>
</dbReference>
<feature type="compositionally biased region" description="Low complexity" evidence="7">
    <location>
        <begin position="411"/>
        <end position="449"/>
    </location>
</feature>
<evidence type="ECO:0000256" key="5">
    <source>
        <dbReference type="ARBA" id="ARBA00022777"/>
    </source>
</evidence>
<dbReference type="GO" id="GO:0044773">
    <property type="term" value="P:mitotic DNA damage checkpoint signaling"/>
    <property type="evidence" value="ECO:0007669"/>
    <property type="project" value="TreeGrafter"/>
</dbReference>
<feature type="region of interest" description="Disordered" evidence="7">
    <location>
        <begin position="575"/>
        <end position="637"/>
    </location>
</feature>
<keyword evidence="10" id="KW-1185">Reference proteome</keyword>
<feature type="compositionally biased region" description="Polar residues" evidence="7">
    <location>
        <begin position="776"/>
        <end position="792"/>
    </location>
</feature>
<protein>
    <recommendedName>
        <fullName evidence="1">non-specific serine/threonine protein kinase</fullName>
        <ecNumber evidence="1">2.7.11.1</ecNumber>
    </recommendedName>
</protein>
<feature type="domain" description="Protein kinase" evidence="8">
    <location>
        <begin position="221"/>
        <end position="851"/>
    </location>
</feature>
<proteinExistence type="predicted"/>
<feature type="region of interest" description="Disordered" evidence="7">
    <location>
        <begin position="400"/>
        <end position="472"/>
    </location>
</feature>
<name>A0A9P6REH7_9FUNG</name>
<feature type="compositionally biased region" description="Polar residues" evidence="7">
    <location>
        <begin position="106"/>
        <end position="119"/>
    </location>
</feature>
<gene>
    <name evidence="9" type="ORF">BGZ97_003888</name>
</gene>
<feature type="compositionally biased region" description="Polar residues" evidence="7">
    <location>
        <begin position="75"/>
        <end position="99"/>
    </location>
</feature>
<feature type="compositionally biased region" description="Low complexity" evidence="7">
    <location>
        <begin position="760"/>
        <end position="770"/>
    </location>
</feature>
<dbReference type="Pfam" id="PF00069">
    <property type="entry name" value="Pkinase"/>
    <property type="match status" value="2"/>
</dbReference>
<evidence type="ECO:0000313" key="9">
    <source>
        <dbReference type="EMBL" id="KAG0318388.1"/>
    </source>
</evidence>
<dbReference type="PROSITE" id="PS00108">
    <property type="entry name" value="PROTEIN_KINASE_ST"/>
    <property type="match status" value="1"/>
</dbReference>
<keyword evidence="6" id="KW-0067">ATP-binding</keyword>
<keyword evidence="5" id="KW-0418">Kinase</keyword>
<feature type="compositionally biased region" description="Basic and acidic residues" evidence="7">
    <location>
        <begin position="400"/>
        <end position="410"/>
    </location>
</feature>
<dbReference type="SMART" id="SM00220">
    <property type="entry name" value="S_TKc"/>
    <property type="match status" value="1"/>
</dbReference>
<evidence type="ECO:0000259" key="8">
    <source>
        <dbReference type="PROSITE" id="PS50011"/>
    </source>
</evidence>
<dbReference type="Gene3D" id="3.30.200.20">
    <property type="entry name" value="Phosphorylase Kinase, domain 1"/>
    <property type="match status" value="1"/>
</dbReference>
<evidence type="ECO:0000256" key="6">
    <source>
        <dbReference type="ARBA" id="ARBA00022840"/>
    </source>
</evidence>
<dbReference type="GO" id="GO:0005524">
    <property type="term" value="F:ATP binding"/>
    <property type="evidence" value="ECO:0007669"/>
    <property type="project" value="UniProtKB-KW"/>
</dbReference>
<dbReference type="InterPro" id="IPR011009">
    <property type="entry name" value="Kinase-like_dom_sf"/>
</dbReference>